<reference evidence="4" key="1">
    <citation type="submission" date="2015-05" db="EMBL/GenBank/DDBJ databases">
        <authorList>
            <person name="Wang D.B."/>
            <person name="Wang M."/>
        </authorList>
    </citation>
    <scope>NUCLEOTIDE SEQUENCE</scope>
    <source>
        <strain evidence="4">36-1</strain>
    </source>
</reference>
<dbReference type="AlphaFoldDB" id="A0A179HTK7"/>
<name>A0A179HTK7_PURLI</name>
<dbReference type="KEGG" id="plj:28883977"/>
<gene>
    <name evidence="4" type="ORF">PCL_10686</name>
    <name evidence="2" type="ORF">VFPBJ_10395</name>
    <name evidence="3" type="ORF">VFPFJ_01844</name>
</gene>
<reference evidence="4 6" key="2">
    <citation type="journal article" date="2016" name="Front. Microbiol.">
        <title>Genome and transcriptome sequences reveal the specific parasitism of the nematophagous Purpureocillium lilacinum 36-1.</title>
        <authorList>
            <person name="Xie J."/>
            <person name="Li S."/>
            <person name="Mo C."/>
            <person name="Xiao X."/>
            <person name="Peng D."/>
            <person name="Wang G."/>
            <person name="Xiao Y."/>
        </authorList>
    </citation>
    <scope>NUCLEOTIDE SEQUENCE [LARGE SCALE GENOMIC DNA]</scope>
    <source>
        <strain evidence="4 6">36-1</strain>
    </source>
</reference>
<evidence type="ECO:0000313" key="4">
    <source>
        <dbReference type="EMBL" id="PWI72063.1"/>
    </source>
</evidence>
<dbReference type="EMBL" id="LCWV01000006">
    <property type="protein sequence ID" value="PWI72063.1"/>
    <property type="molecule type" value="Genomic_DNA"/>
</dbReference>
<dbReference type="EMBL" id="LSBI01000002">
    <property type="protein sequence ID" value="OAQ92683.1"/>
    <property type="molecule type" value="Genomic_DNA"/>
</dbReference>
<dbReference type="Proteomes" id="UP000078340">
    <property type="component" value="Unassembled WGS sequence"/>
</dbReference>
<protein>
    <submittedName>
        <fullName evidence="3">NLP/P60 protein</fullName>
    </submittedName>
</protein>
<proteinExistence type="predicted"/>
<feature type="chain" id="PRO_5010456167" evidence="1">
    <location>
        <begin position="21"/>
        <end position="180"/>
    </location>
</feature>
<sequence length="180" mass="18802">MKVTGLVAFVAALGASSALAAPAPAPVAEVEGELAARANLPGLNAKQSAHARAIIAETKKEKLGHQGCLAAITTGLTESSLRVLANKKVPQSLKYKNDGLGSDHDSIGIFQQRAMYYKDIKCDMDAACSASLFFKGMKAVKGWQKMDVATLCQKVQRSAVPSAYKKHVDAAGKICKAGGA</sequence>
<keyword evidence="1" id="KW-0732">Signal</keyword>
<comment type="caution">
    <text evidence="3">The sequence shown here is derived from an EMBL/GenBank/DDBJ whole genome shotgun (WGS) entry which is preliminary data.</text>
</comment>
<dbReference type="Proteomes" id="UP000078240">
    <property type="component" value="Unassembled WGS sequence"/>
</dbReference>
<accession>A0A179HTK7</accession>
<dbReference type="Proteomes" id="UP000245956">
    <property type="component" value="Unassembled WGS sequence"/>
</dbReference>
<feature type="signal peptide" evidence="1">
    <location>
        <begin position="1"/>
        <end position="20"/>
    </location>
</feature>
<dbReference type="GeneID" id="28883977"/>
<organism evidence="3 5">
    <name type="scientific">Purpureocillium lilacinum</name>
    <name type="common">Paecilomyces lilacinus</name>
    <dbReference type="NCBI Taxonomy" id="33203"/>
    <lineage>
        <taxon>Eukaryota</taxon>
        <taxon>Fungi</taxon>
        <taxon>Dikarya</taxon>
        <taxon>Ascomycota</taxon>
        <taxon>Pezizomycotina</taxon>
        <taxon>Sordariomycetes</taxon>
        <taxon>Hypocreomycetidae</taxon>
        <taxon>Hypocreales</taxon>
        <taxon>Ophiocordycipitaceae</taxon>
        <taxon>Purpureocillium</taxon>
    </lineage>
</organism>
<evidence type="ECO:0000313" key="3">
    <source>
        <dbReference type="EMBL" id="OAQ92683.1"/>
    </source>
</evidence>
<reference evidence="3 5" key="3">
    <citation type="submission" date="2016-02" db="EMBL/GenBank/DDBJ databases">
        <title>Biosynthesis of antibiotic leucinostatins and their inhibition on Phytophthora in bio-control Purpureocillium lilacinum.</title>
        <authorList>
            <person name="Wang G."/>
            <person name="Liu Z."/>
            <person name="Lin R."/>
            <person name="Li E."/>
            <person name="Mao Z."/>
            <person name="Ling J."/>
            <person name="Yin W."/>
            <person name="Xie B."/>
        </authorList>
    </citation>
    <scope>NUCLEOTIDE SEQUENCE [LARGE SCALE GENOMIC DNA]</scope>
    <source>
        <strain evidence="2">PLBJ-1</strain>
        <strain evidence="3">PLFJ-1</strain>
    </source>
</reference>
<evidence type="ECO:0000256" key="1">
    <source>
        <dbReference type="SAM" id="SignalP"/>
    </source>
</evidence>
<evidence type="ECO:0000313" key="2">
    <source>
        <dbReference type="EMBL" id="OAQ71616.1"/>
    </source>
</evidence>
<evidence type="ECO:0000313" key="5">
    <source>
        <dbReference type="Proteomes" id="UP000078340"/>
    </source>
</evidence>
<dbReference type="EMBL" id="LSBH01000010">
    <property type="protein sequence ID" value="OAQ71616.1"/>
    <property type="molecule type" value="Genomic_DNA"/>
</dbReference>
<evidence type="ECO:0000313" key="6">
    <source>
        <dbReference type="Proteomes" id="UP000245956"/>
    </source>
</evidence>